<dbReference type="Proteomes" id="UP001596422">
    <property type="component" value="Unassembled WGS sequence"/>
</dbReference>
<dbReference type="PANTHER" id="PTHR43776">
    <property type="entry name" value="TRANSPORT ATP-BINDING PROTEIN"/>
    <property type="match status" value="1"/>
</dbReference>
<evidence type="ECO:0000256" key="3">
    <source>
        <dbReference type="ARBA" id="ARBA00022840"/>
    </source>
</evidence>
<dbReference type="EMBL" id="JBHSWE010000001">
    <property type="protein sequence ID" value="MFC6672360.1"/>
    <property type="molecule type" value="Genomic_DNA"/>
</dbReference>
<dbReference type="PANTHER" id="PTHR43776:SF5">
    <property type="entry name" value="ATPASE COMPONENT OF ABC-TYPE TRANSPORT SYSTEM"/>
    <property type="match status" value="1"/>
</dbReference>
<dbReference type="InterPro" id="IPR003593">
    <property type="entry name" value="AAA+_ATPase"/>
</dbReference>
<protein>
    <submittedName>
        <fullName evidence="5">ATP-binding cassette domain-containing protein</fullName>
    </submittedName>
</protein>
<evidence type="ECO:0000256" key="1">
    <source>
        <dbReference type="ARBA" id="ARBA00022448"/>
    </source>
</evidence>
<keyword evidence="3 5" id="KW-0067">ATP-binding</keyword>
<dbReference type="PROSITE" id="PS00211">
    <property type="entry name" value="ABC_TRANSPORTER_1"/>
    <property type="match status" value="1"/>
</dbReference>
<sequence length="207" mass="22321">MSRGGQCLFEGLSLQIAAGEILGITGPSGCGKSTLGDVLLGLHSPDSGHVEVRVQRPHALQKVFQDPPSAFPRSVVLGRVIDDLVRRHRLDGRRIAPLMERLRLSPGLLARRPGEVSGGELQRLAILRVMLLDPVLLFADEPTSRLDPVTQQEVIELLVDLARQQGCAVVLVSHDRALIERTAHRCISLGHDAGDATPALAARPLMA</sequence>
<dbReference type="InterPro" id="IPR017871">
    <property type="entry name" value="ABC_transporter-like_CS"/>
</dbReference>
<keyword evidence="6" id="KW-1185">Reference proteome</keyword>
<dbReference type="SMART" id="SM00382">
    <property type="entry name" value="AAA"/>
    <property type="match status" value="1"/>
</dbReference>
<organism evidence="5 6">
    <name type="scientific">Marinobacterium aestuariivivens</name>
    <dbReference type="NCBI Taxonomy" id="1698799"/>
    <lineage>
        <taxon>Bacteria</taxon>
        <taxon>Pseudomonadati</taxon>
        <taxon>Pseudomonadota</taxon>
        <taxon>Gammaproteobacteria</taxon>
        <taxon>Oceanospirillales</taxon>
        <taxon>Oceanospirillaceae</taxon>
        <taxon>Marinobacterium</taxon>
    </lineage>
</organism>
<dbReference type="GO" id="GO:0005524">
    <property type="term" value="F:ATP binding"/>
    <property type="evidence" value="ECO:0007669"/>
    <property type="project" value="UniProtKB-KW"/>
</dbReference>
<dbReference type="PROSITE" id="PS50893">
    <property type="entry name" value="ABC_TRANSPORTER_2"/>
    <property type="match status" value="1"/>
</dbReference>
<feature type="domain" description="ABC transporter" evidence="4">
    <location>
        <begin position="1"/>
        <end position="206"/>
    </location>
</feature>
<dbReference type="InterPro" id="IPR050319">
    <property type="entry name" value="ABC_transp_ATP-bind"/>
</dbReference>
<dbReference type="RefSeq" id="WP_379910804.1">
    <property type="nucleotide sequence ID" value="NZ_JBHSWE010000001.1"/>
</dbReference>
<accession>A0ABW2A4L0</accession>
<name>A0ABW2A4L0_9GAMM</name>
<dbReference type="Pfam" id="PF00005">
    <property type="entry name" value="ABC_tran"/>
    <property type="match status" value="1"/>
</dbReference>
<keyword evidence="1" id="KW-0813">Transport</keyword>
<keyword evidence="2" id="KW-0547">Nucleotide-binding</keyword>
<dbReference type="SUPFAM" id="SSF52540">
    <property type="entry name" value="P-loop containing nucleoside triphosphate hydrolases"/>
    <property type="match status" value="1"/>
</dbReference>
<comment type="caution">
    <text evidence="5">The sequence shown here is derived from an EMBL/GenBank/DDBJ whole genome shotgun (WGS) entry which is preliminary data.</text>
</comment>
<evidence type="ECO:0000313" key="5">
    <source>
        <dbReference type="EMBL" id="MFC6672360.1"/>
    </source>
</evidence>
<dbReference type="InterPro" id="IPR003439">
    <property type="entry name" value="ABC_transporter-like_ATP-bd"/>
</dbReference>
<evidence type="ECO:0000313" key="6">
    <source>
        <dbReference type="Proteomes" id="UP001596422"/>
    </source>
</evidence>
<dbReference type="Gene3D" id="3.40.50.300">
    <property type="entry name" value="P-loop containing nucleotide triphosphate hydrolases"/>
    <property type="match status" value="1"/>
</dbReference>
<dbReference type="InterPro" id="IPR027417">
    <property type="entry name" value="P-loop_NTPase"/>
</dbReference>
<evidence type="ECO:0000256" key="2">
    <source>
        <dbReference type="ARBA" id="ARBA00022741"/>
    </source>
</evidence>
<gene>
    <name evidence="5" type="ORF">ACFQDL_21525</name>
</gene>
<proteinExistence type="predicted"/>
<reference evidence="6" key="1">
    <citation type="journal article" date="2019" name="Int. J. Syst. Evol. Microbiol.">
        <title>The Global Catalogue of Microorganisms (GCM) 10K type strain sequencing project: providing services to taxonomists for standard genome sequencing and annotation.</title>
        <authorList>
            <consortium name="The Broad Institute Genomics Platform"/>
            <consortium name="The Broad Institute Genome Sequencing Center for Infectious Disease"/>
            <person name="Wu L."/>
            <person name="Ma J."/>
        </authorList>
    </citation>
    <scope>NUCLEOTIDE SEQUENCE [LARGE SCALE GENOMIC DNA]</scope>
    <source>
        <strain evidence="6">NBRC 111756</strain>
    </source>
</reference>
<evidence type="ECO:0000259" key="4">
    <source>
        <dbReference type="PROSITE" id="PS50893"/>
    </source>
</evidence>